<keyword evidence="2" id="KW-1185">Reference proteome</keyword>
<sequence length="176" mass="20943">MKKMYFIAVYPPKEIIEEIKVFKKDMVISYGNSKALKNEAHITLFPPFSRELELEEDIHIAFQKINTHLLPFEIELNGFGSFPNSKNPVIFVHPEDNVHLADLHNRVKQQFNFSKYSFTPHMTVGYRDLTWENYLRAWEKYQHKEYKTKFLVDKILLLRHDGSWVPIAEKSFIKVL</sequence>
<evidence type="ECO:0000313" key="1">
    <source>
        <dbReference type="EMBL" id="AZA91307.1"/>
    </source>
</evidence>
<dbReference type="PANTHER" id="PTHR40037:SF1">
    <property type="entry name" value="PHOSPHOESTERASE SAOUHSC_00951-RELATED"/>
    <property type="match status" value="1"/>
</dbReference>
<reference evidence="1 2" key="1">
    <citation type="submission" date="2018-11" db="EMBL/GenBank/DDBJ databases">
        <title>Proposal to divide the Flavobacteriaceae and reorganize its genera based on Amino Acid Identity values calculated from whole genome sequences.</title>
        <authorList>
            <person name="Nicholson A.C."/>
            <person name="Gulvik C.A."/>
            <person name="Whitney A.M."/>
            <person name="Humrighouse B.W."/>
            <person name="Bell M."/>
            <person name="Holmes B."/>
            <person name="Steigerwalt A.G."/>
            <person name="Villarma A."/>
            <person name="Sheth M."/>
            <person name="Batra D."/>
            <person name="Pryor J."/>
            <person name="Bernardet J.-F."/>
            <person name="Hugo C."/>
            <person name="Kampfer P."/>
            <person name="Newman J."/>
            <person name="McQuiston J.R."/>
        </authorList>
    </citation>
    <scope>NUCLEOTIDE SEQUENCE [LARGE SCALE GENOMIC DNA]</scope>
    <source>
        <strain evidence="1 2">G0041</strain>
    </source>
</reference>
<dbReference type="RefSeq" id="WP_123858004.1">
    <property type="nucleotide sequence ID" value="NZ_CP033923.1"/>
</dbReference>
<dbReference type="InterPro" id="IPR009097">
    <property type="entry name" value="Cyclic_Pdiesterase"/>
</dbReference>
<organism evidence="1 2">
    <name type="scientific">Chryseobacterium nakagawai</name>
    <dbReference type="NCBI Taxonomy" id="1241982"/>
    <lineage>
        <taxon>Bacteria</taxon>
        <taxon>Pseudomonadati</taxon>
        <taxon>Bacteroidota</taxon>
        <taxon>Flavobacteriia</taxon>
        <taxon>Flavobacteriales</taxon>
        <taxon>Weeksellaceae</taxon>
        <taxon>Chryseobacterium group</taxon>
        <taxon>Chryseobacterium</taxon>
    </lineage>
</organism>
<dbReference type="KEGG" id="cnk:EG343_12000"/>
<gene>
    <name evidence="1" type="ORF">EG343_12000</name>
</gene>
<dbReference type="EMBL" id="CP033923">
    <property type="protein sequence ID" value="AZA91307.1"/>
    <property type="molecule type" value="Genomic_DNA"/>
</dbReference>
<dbReference type="Proteomes" id="UP000278288">
    <property type="component" value="Chromosome"/>
</dbReference>
<evidence type="ECO:0000313" key="2">
    <source>
        <dbReference type="Proteomes" id="UP000278288"/>
    </source>
</evidence>
<dbReference type="PANTHER" id="PTHR40037">
    <property type="entry name" value="PHOSPHOESTERASE YJCG-RELATED"/>
    <property type="match status" value="1"/>
</dbReference>
<dbReference type="GO" id="GO:0016874">
    <property type="term" value="F:ligase activity"/>
    <property type="evidence" value="ECO:0007669"/>
    <property type="project" value="UniProtKB-KW"/>
</dbReference>
<keyword evidence="1" id="KW-0436">Ligase</keyword>
<protein>
    <submittedName>
        <fullName evidence="1">2'-5' RNA ligase family protein</fullName>
    </submittedName>
</protein>
<name>A0AAD1DQE9_CHRNA</name>
<accession>A0AAD1DQE9</accession>
<proteinExistence type="predicted"/>
<dbReference type="Gene3D" id="3.90.1140.10">
    <property type="entry name" value="Cyclic phosphodiesterase"/>
    <property type="match status" value="1"/>
</dbReference>
<dbReference type="Pfam" id="PF13563">
    <property type="entry name" value="2_5_RNA_ligase2"/>
    <property type="match status" value="1"/>
</dbReference>
<dbReference type="AlphaFoldDB" id="A0AAD1DQE9"/>
<dbReference type="SUPFAM" id="SSF55144">
    <property type="entry name" value="LigT-like"/>
    <property type="match status" value="1"/>
</dbReference>
<dbReference type="InterPro" id="IPR050580">
    <property type="entry name" value="2H_phosphoesterase_YjcG-like"/>
</dbReference>